<comment type="caution">
    <text evidence="2">The sequence shown here is derived from an EMBL/GenBank/DDBJ whole genome shotgun (WGS) entry which is preliminary data.</text>
</comment>
<dbReference type="EMBL" id="VMNW02000178">
    <property type="protein sequence ID" value="KAA9147889.1"/>
    <property type="molecule type" value="Genomic_DNA"/>
</dbReference>
<feature type="chain" id="PRO_5024314610" description="Exo-alpha-sialidase" evidence="1">
    <location>
        <begin position="24"/>
        <end position="355"/>
    </location>
</feature>
<evidence type="ECO:0000256" key="1">
    <source>
        <dbReference type="SAM" id="SignalP"/>
    </source>
</evidence>
<evidence type="ECO:0000313" key="2">
    <source>
        <dbReference type="EMBL" id="KAA9147889.1"/>
    </source>
</evidence>
<dbReference type="OrthoDB" id="3731377at2"/>
<evidence type="ECO:0000313" key="3">
    <source>
        <dbReference type="Proteomes" id="UP000319769"/>
    </source>
</evidence>
<feature type="signal peptide" evidence="1">
    <location>
        <begin position="1"/>
        <end position="23"/>
    </location>
</feature>
<organism evidence="2 3">
    <name type="scientific">Amycolatopsis acidicola</name>
    <dbReference type="NCBI Taxonomy" id="2596893"/>
    <lineage>
        <taxon>Bacteria</taxon>
        <taxon>Bacillati</taxon>
        <taxon>Actinomycetota</taxon>
        <taxon>Actinomycetes</taxon>
        <taxon>Pseudonocardiales</taxon>
        <taxon>Pseudonocardiaceae</taxon>
        <taxon>Amycolatopsis</taxon>
    </lineage>
</organism>
<dbReference type="RefSeq" id="WP_144762196.1">
    <property type="nucleotide sequence ID" value="NZ_VMNW02000178.1"/>
</dbReference>
<evidence type="ECO:0008006" key="4">
    <source>
        <dbReference type="Google" id="ProtNLM"/>
    </source>
</evidence>
<keyword evidence="1" id="KW-0732">Signal</keyword>
<sequence length="355" mass="36038">MARWLLVAVLVLAACSAPPPEWAELPPPAPGARVLAMVPVDGGVLVLGSVPGPEGRAPAAWMTADGRGWRPVALAPHSAYAFQAELASAGAANGQVTVLGQAFGGAHGNPRMTVWSGSTESLTEYPQPFELFGGPHAIAVNAAAAGLLVGQWDEVSGRYGAAVWTTADGRTWRRQADDPALASAPGEQTSAVGVTSGPSGFLVAGGNQRGADLLPLAWVSPDGQTWRRLSVPGTGSTAQRAACDANGCVLFGASAGARPQALCWQVGLDGSVAAPHPGPAGSTVDVKQASLGAQAFVTVSADSVARLYSVSRDCASWTELPLPAVAPEAYVAAVPAGLLLATTAADRSGLWWRKS</sequence>
<keyword evidence="3" id="KW-1185">Reference proteome</keyword>
<dbReference type="AlphaFoldDB" id="A0A5N0UI39"/>
<gene>
    <name evidence="2" type="ORF">FPZ12_045180</name>
</gene>
<protein>
    <recommendedName>
        <fullName evidence="4">Exo-alpha-sialidase</fullName>
    </recommendedName>
</protein>
<dbReference type="PROSITE" id="PS51257">
    <property type="entry name" value="PROKAR_LIPOPROTEIN"/>
    <property type="match status" value="1"/>
</dbReference>
<reference evidence="2" key="1">
    <citation type="submission" date="2019-09" db="EMBL/GenBank/DDBJ databases">
        <authorList>
            <person name="Teo W.F.A."/>
            <person name="Duangmal K."/>
        </authorList>
    </citation>
    <scope>NUCLEOTIDE SEQUENCE [LARGE SCALE GENOMIC DNA]</scope>
    <source>
        <strain evidence="2">K81G1</strain>
    </source>
</reference>
<dbReference type="SUPFAM" id="SSF110296">
    <property type="entry name" value="Oligoxyloglucan reducing end-specific cellobiohydrolase"/>
    <property type="match status" value="1"/>
</dbReference>
<accession>A0A5N0UI39</accession>
<proteinExistence type="predicted"/>
<name>A0A5N0UI39_9PSEU</name>
<dbReference type="Proteomes" id="UP000319769">
    <property type="component" value="Unassembled WGS sequence"/>
</dbReference>